<gene>
    <name evidence="1" type="ORF">FDG2_1916</name>
</gene>
<protein>
    <submittedName>
        <fullName evidence="1">Uncharacterized protein</fullName>
    </submittedName>
</protein>
<sequence length="39" mass="4295">MKHALKPPSADNLADATVEEMRRIAEELAKRADESSGQK</sequence>
<accession>A0A1C3NWK3</accession>
<evidence type="ECO:0000313" key="1">
    <source>
        <dbReference type="EMBL" id="SBW21136.1"/>
    </source>
</evidence>
<reference evidence="2" key="1">
    <citation type="submission" date="2016-02" db="EMBL/GenBank/DDBJ databases">
        <authorList>
            <person name="Wibberg D."/>
        </authorList>
    </citation>
    <scope>NUCLEOTIDE SEQUENCE [LARGE SCALE GENOMIC DNA]</scope>
</reference>
<dbReference type="EMBL" id="FLUV01000795">
    <property type="protein sequence ID" value="SBW21136.1"/>
    <property type="molecule type" value="Genomic_DNA"/>
</dbReference>
<dbReference type="Proteomes" id="UP000199013">
    <property type="component" value="Unassembled WGS sequence"/>
</dbReference>
<keyword evidence="2" id="KW-1185">Reference proteome</keyword>
<name>A0A1C3NWK3_9ACTN</name>
<dbReference type="AlphaFoldDB" id="A0A1C3NWK3"/>
<proteinExistence type="predicted"/>
<evidence type="ECO:0000313" key="2">
    <source>
        <dbReference type="Proteomes" id="UP000199013"/>
    </source>
</evidence>
<organism evidence="1 2">
    <name type="scientific">Candidatus Protofrankia californiensis</name>
    <dbReference type="NCBI Taxonomy" id="1839754"/>
    <lineage>
        <taxon>Bacteria</taxon>
        <taxon>Bacillati</taxon>
        <taxon>Actinomycetota</taxon>
        <taxon>Actinomycetes</taxon>
        <taxon>Frankiales</taxon>
        <taxon>Frankiaceae</taxon>
        <taxon>Protofrankia</taxon>
    </lineage>
</organism>